<reference evidence="2" key="1">
    <citation type="submission" date="2019-11" db="EMBL/GenBank/DDBJ databases">
        <authorList>
            <person name="Feng L."/>
        </authorList>
    </citation>
    <scope>NUCLEOTIDE SEQUENCE</scope>
    <source>
        <strain evidence="2">AundefinedLFYP135</strain>
    </source>
</reference>
<protein>
    <submittedName>
        <fullName evidence="2">Uncharacterized protein</fullName>
    </submittedName>
</protein>
<feature type="compositionally biased region" description="Acidic residues" evidence="1">
    <location>
        <begin position="76"/>
        <end position="88"/>
    </location>
</feature>
<organism evidence="2">
    <name type="scientific">uncultured Anaerotruncus sp</name>
    <dbReference type="NCBI Taxonomy" id="905011"/>
    <lineage>
        <taxon>Bacteria</taxon>
        <taxon>Bacillati</taxon>
        <taxon>Bacillota</taxon>
        <taxon>Clostridia</taxon>
        <taxon>Eubacteriales</taxon>
        <taxon>Oscillospiraceae</taxon>
        <taxon>Anaerotruncus</taxon>
        <taxon>environmental samples</taxon>
    </lineage>
</organism>
<name>A0A6N2TV83_9FIRM</name>
<dbReference type="EMBL" id="CACRSL010000003">
    <property type="protein sequence ID" value="VYT09217.1"/>
    <property type="molecule type" value="Genomic_DNA"/>
</dbReference>
<evidence type="ECO:0000256" key="1">
    <source>
        <dbReference type="SAM" id="MobiDB-lite"/>
    </source>
</evidence>
<accession>A0A6N2TV83</accession>
<gene>
    <name evidence="2" type="ORF">AULFYP135_01607</name>
</gene>
<sequence length="88" mass="9538">MKKGYLISIIALLVALVGVVVALAAYFKRKNDALCDEYGDDLLGAEPDDLDYYSTQVEPSCEEEEAQAEVPAEEPASGDEEPVANIEE</sequence>
<evidence type="ECO:0000313" key="2">
    <source>
        <dbReference type="EMBL" id="VYT09217.1"/>
    </source>
</evidence>
<proteinExistence type="predicted"/>
<feature type="region of interest" description="Disordered" evidence="1">
    <location>
        <begin position="57"/>
        <end position="88"/>
    </location>
</feature>
<dbReference type="AlphaFoldDB" id="A0A6N2TV83"/>